<dbReference type="InterPro" id="IPR050309">
    <property type="entry name" value="Type-B_Carboxylest/Lipase"/>
</dbReference>
<dbReference type="InterPro" id="IPR029058">
    <property type="entry name" value="AB_hydrolase_fold"/>
</dbReference>
<keyword evidence="3" id="KW-0732">Signal</keyword>
<evidence type="ECO:0000256" key="1">
    <source>
        <dbReference type="ARBA" id="ARBA00005964"/>
    </source>
</evidence>
<dbReference type="GO" id="GO:0016787">
    <property type="term" value="F:hydrolase activity"/>
    <property type="evidence" value="ECO:0007669"/>
    <property type="project" value="UniProtKB-KW"/>
</dbReference>
<name>A0A5M3MH80_CONPW</name>
<dbReference type="SUPFAM" id="SSF53474">
    <property type="entry name" value="alpha/beta-Hydrolases"/>
    <property type="match status" value="1"/>
</dbReference>
<dbReference type="EMBL" id="JH711582">
    <property type="protein sequence ID" value="EIW78572.1"/>
    <property type="molecule type" value="Genomic_DNA"/>
</dbReference>
<feature type="chain" id="PRO_5024510279" description="Carboxylic ester hydrolase" evidence="3">
    <location>
        <begin position="18"/>
        <end position="563"/>
    </location>
</feature>
<dbReference type="PROSITE" id="PS00122">
    <property type="entry name" value="CARBOXYLESTERASE_B_1"/>
    <property type="match status" value="1"/>
</dbReference>
<comment type="caution">
    <text evidence="5">The sequence shown here is derived from an EMBL/GenBank/DDBJ whole genome shotgun (WGS) entry which is preliminary data.</text>
</comment>
<dbReference type="PROSITE" id="PS00941">
    <property type="entry name" value="CARBOXYLESTERASE_B_2"/>
    <property type="match status" value="1"/>
</dbReference>
<evidence type="ECO:0000259" key="4">
    <source>
        <dbReference type="Pfam" id="PF00135"/>
    </source>
</evidence>
<dbReference type="PANTHER" id="PTHR11559">
    <property type="entry name" value="CARBOXYLESTERASE"/>
    <property type="match status" value="1"/>
</dbReference>
<dbReference type="GeneID" id="19200108"/>
<evidence type="ECO:0000256" key="3">
    <source>
        <dbReference type="RuleBase" id="RU361235"/>
    </source>
</evidence>
<dbReference type="Pfam" id="PF00135">
    <property type="entry name" value="COesterase"/>
    <property type="match status" value="1"/>
</dbReference>
<comment type="similarity">
    <text evidence="1 3">Belongs to the type-B carboxylesterase/lipase family.</text>
</comment>
<evidence type="ECO:0000313" key="6">
    <source>
        <dbReference type="Proteomes" id="UP000053558"/>
    </source>
</evidence>
<dbReference type="InterPro" id="IPR019819">
    <property type="entry name" value="Carboxylesterase_B_CS"/>
</dbReference>
<keyword evidence="6" id="KW-1185">Reference proteome</keyword>
<organism evidence="5 6">
    <name type="scientific">Coniophora puteana (strain RWD-64-598)</name>
    <name type="common">Brown rot fungus</name>
    <dbReference type="NCBI Taxonomy" id="741705"/>
    <lineage>
        <taxon>Eukaryota</taxon>
        <taxon>Fungi</taxon>
        <taxon>Dikarya</taxon>
        <taxon>Basidiomycota</taxon>
        <taxon>Agaricomycotina</taxon>
        <taxon>Agaricomycetes</taxon>
        <taxon>Agaricomycetidae</taxon>
        <taxon>Boletales</taxon>
        <taxon>Coniophorineae</taxon>
        <taxon>Coniophoraceae</taxon>
        <taxon>Coniophora</taxon>
    </lineage>
</organism>
<proteinExistence type="inferred from homology"/>
<dbReference type="OMA" id="IINFATH"/>
<dbReference type="EC" id="3.1.1.-" evidence="3"/>
<dbReference type="Gene3D" id="3.40.50.1820">
    <property type="entry name" value="alpha/beta hydrolase"/>
    <property type="match status" value="1"/>
</dbReference>
<dbReference type="RefSeq" id="XP_007771584.1">
    <property type="nucleotide sequence ID" value="XM_007773394.1"/>
</dbReference>
<dbReference type="AlphaFoldDB" id="A0A5M3MH80"/>
<evidence type="ECO:0000256" key="2">
    <source>
        <dbReference type="ARBA" id="ARBA00022801"/>
    </source>
</evidence>
<sequence length="563" mass="61055">MRASISALLPFVSAAIGASIWRRDGPPTVSLDYATFQGFSSVQDTESFYGIPFAQPPVGKLRFALPHAPAKMSGVQNATAFKNGCPQQPVLAPNGSFPTNPGLNGILPYLAVLQPHGIVATSEDCLYLNLVRPANTTADSKLPVVVWIYGGAFEAGDASSTNGTDIVGRSLDLGQPVIQLSFNYRMNAFGFLGGAEIKAAGLGNAGLWDQYAVLQWVQKYISSFGGDPNRVIIWGQSSGSISCMLQMVHNPQTPLFHGAVMESGTASALKDISTGQDNFDFIVAQTNCTSAADKLDCLRDAPYDAILNAVLATPALLDYRALNTSWHAFVDGTFLTQSAQQALASGAYARVPIMTGDVDDEGTLFSLFNLNVTTDAEFSTYIQEIFFPSLPASDIAQLATLYPADPALGSPYDMGTQNALTPEYKRISSFQGDYYFHAPRRLALDALSQTQKTWSWIWRRNKYVPGVGSFHESDLQEFYNLNNTDFAGTDALLNFAYNLDPNVPQGGYATGAKSVLADVQWPTYDGAKQLLSFYDTEILNITTDDFRVQPIQFLQGIQKKLNS</sequence>
<reference evidence="6" key="1">
    <citation type="journal article" date="2012" name="Science">
        <title>The Paleozoic origin of enzymatic lignin decomposition reconstructed from 31 fungal genomes.</title>
        <authorList>
            <person name="Floudas D."/>
            <person name="Binder M."/>
            <person name="Riley R."/>
            <person name="Barry K."/>
            <person name="Blanchette R.A."/>
            <person name="Henrissat B."/>
            <person name="Martinez A.T."/>
            <person name="Otillar R."/>
            <person name="Spatafora J.W."/>
            <person name="Yadav J.S."/>
            <person name="Aerts A."/>
            <person name="Benoit I."/>
            <person name="Boyd A."/>
            <person name="Carlson A."/>
            <person name="Copeland A."/>
            <person name="Coutinho P.M."/>
            <person name="de Vries R.P."/>
            <person name="Ferreira P."/>
            <person name="Findley K."/>
            <person name="Foster B."/>
            <person name="Gaskell J."/>
            <person name="Glotzer D."/>
            <person name="Gorecki P."/>
            <person name="Heitman J."/>
            <person name="Hesse C."/>
            <person name="Hori C."/>
            <person name="Igarashi K."/>
            <person name="Jurgens J.A."/>
            <person name="Kallen N."/>
            <person name="Kersten P."/>
            <person name="Kohler A."/>
            <person name="Kuees U."/>
            <person name="Kumar T.K.A."/>
            <person name="Kuo A."/>
            <person name="LaButti K."/>
            <person name="Larrondo L.F."/>
            <person name="Lindquist E."/>
            <person name="Ling A."/>
            <person name="Lombard V."/>
            <person name="Lucas S."/>
            <person name="Lundell T."/>
            <person name="Martin R."/>
            <person name="McLaughlin D.J."/>
            <person name="Morgenstern I."/>
            <person name="Morin E."/>
            <person name="Murat C."/>
            <person name="Nagy L.G."/>
            <person name="Nolan M."/>
            <person name="Ohm R.A."/>
            <person name="Patyshakuliyeva A."/>
            <person name="Rokas A."/>
            <person name="Ruiz-Duenas F.J."/>
            <person name="Sabat G."/>
            <person name="Salamov A."/>
            <person name="Samejima M."/>
            <person name="Schmutz J."/>
            <person name="Slot J.C."/>
            <person name="St John F."/>
            <person name="Stenlid J."/>
            <person name="Sun H."/>
            <person name="Sun S."/>
            <person name="Syed K."/>
            <person name="Tsang A."/>
            <person name="Wiebenga A."/>
            <person name="Young D."/>
            <person name="Pisabarro A."/>
            <person name="Eastwood D.C."/>
            <person name="Martin F."/>
            <person name="Cullen D."/>
            <person name="Grigoriev I.V."/>
            <person name="Hibbett D.S."/>
        </authorList>
    </citation>
    <scope>NUCLEOTIDE SEQUENCE [LARGE SCALE GENOMIC DNA]</scope>
    <source>
        <strain evidence="6">RWD-64-598 SS2</strain>
    </source>
</reference>
<keyword evidence="2 3" id="KW-0378">Hydrolase</keyword>
<dbReference type="OrthoDB" id="408631at2759"/>
<dbReference type="InterPro" id="IPR002018">
    <property type="entry name" value="CarbesteraseB"/>
</dbReference>
<gene>
    <name evidence="5" type="ORF">CONPUDRAFT_128240</name>
</gene>
<protein>
    <recommendedName>
        <fullName evidence="3">Carboxylic ester hydrolase</fullName>
        <ecNumber evidence="3">3.1.1.-</ecNumber>
    </recommendedName>
</protein>
<feature type="signal peptide" evidence="3">
    <location>
        <begin position="1"/>
        <end position="17"/>
    </location>
</feature>
<dbReference type="Proteomes" id="UP000053558">
    <property type="component" value="Unassembled WGS sequence"/>
</dbReference>
<accession>A0A5M3MH80</accession>
<feature type="domain" description="Carboxylesterase type B" evidence="4">
    <location>
        <begin position="27"/>
        <end position="476"/>
    </location>
</feature>
<evidence type="ECO:0000313" key="5">
    <source>
        <dbReference type="EMBL" id="EIW78572.1"/>
    </source>
</evidence>
<dbReference type="KEGG" id="cput:CONPUDRAFT_128240"/>
<dbReference type="InterPro" id="IPR019826">
    <property type="entry name" value="Carboxylesterase_B_AS"/>
</dbReference>